<evidence type="ECO:0000313" key="3">
    <source>
        <dbReference type="Proteomes" id="UP000287033"/>
    </source>
</evidence>
<comment type="caution">
    <text evidence="2">The sequence shown here is derived from an EMBL/GenBank/DDBJ whole genome shotgun (WGS) entry which is preliminary data.</text>
</comment>
<feature type="compositionally biased region" description="Low complexity" evidence="1">
    <location>
        <begin position="1"/>
        <end position="16"/>
    </location>
</feature>
<feature type="compositionally biased region" description="Basic and acidic residues" evidence="1">
    <location>
        <begin position="23"/>
        <end position="50"/>
    </location>
</feature>
<dbReference type="AlphaFoldDB" id="A0A401TYE3"/>
<dbReference type="EMBL" id="BEZZ01211236">
    <property type="protein sequence ID" value="GCC47645.1"/>
    <property type="molecule type" value="Genomic_DNA"/>
</dbReference>
<feature type="region of interest" description="Disordered" evidence="1">
    <location>
        <begin position="1"/>
        <end position="80"/>
    </location>
</feature>
<organism evidence="2 3">
    <name type="scientific">Chiloscyllium punctatum</name>
    <name type="common">Brownbanded bambooshark</name>
    <name type="synonym">Hemiscyllium punctatum</name>
    <dbReference type="NCBI Taxonomy" id="137246"/>
    <lineage>
        <taxon>Eukaryota</taxon>
        <taxon>Metazoa</taxon>
        <taxon>Chordata</taxon>
        <taxon>Craniata</taxon>
        <taxon>Vertebrata</taxon>
        <taxon>Chondrichthyes</taxon>
        <taxon>Elasmobranchii</taxon>
        <taxon>Galeomorphii</taxon>
        <taxon>Galeoidea</taxon>
        <taxon>Orectolobiformes</taxon>
        <taxon>Hemiscylliidae</taxon>
        <taxon>Chiloscyllium</taxon>
    </lineage>
</organism>
<accession>A0A401TYE3</accession>
<reference evidence="2 3" key="1">
    <citation type="journal article" date="2018" name="Nat. Ecol. Evol.">
        <title>Shark genomes provide insights into elasmobranch evolution and the origin of vertebrates.</title>
        <authorList>
            <person name="Hara Y"/>
            <person name="Yamaguchi K"/>
            <person name="Onimaru K"/>
            <person name="Kadota M"/>
            <person name="Koyanagi M"/>
            <person name="Keeley SD"/>
            <person name="Tatsumi K"/>
            <person name="Tanaka K"/>
            <person name="Motone F"/>
            <person name="Kageyama Y"/>
            <person name="Nozu R"/>
            <person name="Adachi N"/>
            <person name="Nishimura O"/>
            <person name="Nakagawa R"/>
            <person name="Tanegashima C"/>
            <person name="Kiyatake I"/>
            <person name="Matsumoto R"/>
            <person name="Murakumo K"/>
            <person name="Nishida K"/>
            <person name="Terakita A"/>
            <person name="Kuratani S"/>
            <person name="Sato K"/>
            <person name="Hyodo S Kuraku.S."/>
        </authorList>
    </citation>
    <scope>NUCLEOTIDE SEQUENCE [LARGE SCALE GENOMIC DNA]</scope>
</reference>
<evidence type="ECO:0000256" key="1">
    <source>
        <dbReference type="SAM" id="MobiDB-lite"/>
    </source>
</evidence>
<keyword evidence="3" id="KW-1185">Reference proteome</keyword>
<gene>
    <name evidence="2" type="ORF">chiPu_0031502</name>
</gene>
<name>A0A401TYE3_CHIPU</name>
<protein>
    <submittedName>
        <fullName evidence="2">Uncharacterized protein</fullName>
    </submittedName>
</protein>
<feature type="non-terminal residue" evidence="2">
    <location>
        <position position="1"/>
    </location>
</feature>
<dbReference type="Proteomes" id="UP000287033">
    <property type="component" value="Unassembled WGS sequence"/>
</dbReference>
<evidence type="ECO:0000313" key="2">
    <source>
        <dbReference type="EMBL" id="GCC47645.1"/>
    </source>
</evidence>
<proteinExistence type="predicted"/>
<sequence length="80" mass="8704">AGVGAPAARRAAGQARWSRPAGRSREVVCRQQIRHRDAAAERSRQGRQDRAGSAQRDQPARALRVRQRQISPGGAGRPAR</sequence>